<reference evidence="2" key="1">
    <citation type="submission" date="2021-01" db="EMBL/GenBank/DDBJ databases">
        <authorList>
            <person name="Corre E."/>
            <person name="Pelletier E."/>
            <person name="Niang G."/>
            <person name="Scheremetjew M."/>
            <person name="Finn R."/>
            <person name="Kale V."/>
            <person name="Holt S."/>
            <person name="Cochrane G."/>
            <person name="Meng A."/>
            <person name="Brown T."/>
            <person name="Cohen L."/>
        </authorList>
    </citation>
    <scope>NUCLEOTIDE SEQUENCE</scope>
    <source>
        <strain evidence="2">CCCM 845</strain>
    </source>
</reference>
<gene>
    <name evidence="2" type="ORF">PMIC02512_LOCUS459</name>
</gene>
<protein>
    <submittedName>
        <fullName evidence="2">Uncharacterized protein</fullName>
    </submittedName>
</protein>
<evidence type="ECO:0000256" key="1">
    <source>
        <dbReference type="SAM" id="Coils"/>
    </source>
</evidence>
<feature type="coiled-coil region" evidence="1">
    <location>
        <begin position="133"/>
        <end position="160"/>
    </location>
</feature>
<accession>A0A7S2X523</accession>
<dbReference type="EMBL" id="HBHN01001377">
    <property type="protein sequence ID" value="CAD9723460.1"/>
    <property type="molecule type" value="Transcribed_RNA"/>
</dbReference>
<keyword evidence="1" id="KW-0175">Coiled coil</keyword>
<sequence length="162" mass="19334">MHGLLWCRETDISFFFFFFFFFWQLNKPSTCAEYLYVSRQATLDRAYLGIVHSTARRRRRAQALGLQRHKHQGDPKEVPSYQHVNPRVLRALQGRNEEVEQGSSCIVVQHRRVLHNRRLNSRYLIARPVDRADNEAKDELVELQDIVQRTKQRRKEVQQAEE</sequence>
<proteinExistence type="predicted"/>
<name>A0A7S2X523_PROMC</name>
<evidence type="ECO:0000313" key="2">
    <source>
        <dbReference type="EMBL" id="CAD9723460.1"/>
    </source>
</evidence>
<organism evidence="2">
    <name type="scientific">Prorocentrum micans</name>
    <name type="common">Red tide dinoflagellate</name>
    <dbReference type="NCBI Taxonomy" id="2945"/>
    <lineage>
        <taxon>Eukaryota</taxon>
        <taxon>Sar</taxon>
        <taxon>Alveolata</taxon>
        <taxon>Dinophyceae</taxon>
        <taxon>Prorocentrales</taxon>
        <taxon>Prorocentraceae</taxon>
        <taxon>Prorocentrum</taxon>
    </lineage>
</organism>
<dbReference type="AlphaFoldDB" id="A0A7S2X523"/>